<name>A0ABU2DP20_9MICC</name>
<organism evidence="4 5">
    <name type="scientific">Nesterenkonia aerolata</name>
    <dbReference type="NCBI Taxonomy" id="3074079"/>
    <lineage>
        <taxon>Bacteria</taxon>
        <taxon>Bacillati</taxon>
        <taxon>Actinomycetota</taxon>
        <taxon>Actinomycetes</taxon>
        <taxon>Micrococcales</taxon>
        <taxon>Micrococcaceae</taxon>
        <taxon>Nesterenkonia</taxon>
    </lineage>
</organism>
<evidence type="ECO:0000313" key="5">
    <source>
        <dbReference type="Proteomes" id="UP001251870"/>
    </source>
</evidence>
<keyword evidence="2 4" id="KW-0808">Transferase</keyword>
<dbReference type="PANTHER" id="PTHR43167">
    <property type="entry name" value="PUTATIVE (AFU_ORTHOLOGUE AFUA_6G01830)-RELATED"/>
    <property type="match status" value="1"/>
</dbReference>
<proteinExistence type="predicted"/>
<dbReference type="InterPro" id="IPR029063">
    <property type="entry name" value="SAM-dependent_MTases_sf"/>
</dbReference>
<evidence type="ECO:0000256" key="2">
    <source>
        <dbReference type="ARBA" id="ARBA00022679"/>
    </source>
</evidence>
<dbReference type="GO" id="GO:0008168">
    <property type="term" value="F:methyltransferase activity"/>
    <property type="evidence" value="ECO:0007669"/>
    <property type="project" value="UniProtKB-KW"/>
</dbReference>
<dbReference type="InterPro" id="IPR002935">
    <property type="entry name" value="SAM_O-MeTrfase"/>
</dbReference>
<keyword evidence="1 4" id="KW-0489">Methyltransferase</keyword>
<dbReference type="EC" id="2.1.1.-" evidence="4"/>
<dbReference type="Gene3D" id="3.40.50.150">
    <property type="entry name" value="Vaccinia Virus protein VP39"/>
    <property type="match status" value="1"/>
</dbReference>
<dbReference type="Pfam" id="PF01596">
    <property type="entry name" value="Methyltransf_3"/>
    <property type="match status" value="1"/>
</dbReference>
<dbReference type="GO" id="GO:0032259">
    <property type="term" value="P:methylation"/>
    <property type="evidence" value="ECO:0007669"/>
    <property type="project" value="UniProtKB-KW"/>
</dbReference>
<accession>A0ABU2DP20</accession>
<dbReference type="EMBL" id="JAVKGR010000001">
    <property type="protein sequence ID" value="MDR8018188.1"/>
    <property type="molecule type" value="Genomic_DNA"/>
</dbReference>
<dbReference type="PROSITE" id="PS51682">
    <property type="entry name" value="SAM_OMT_I"/>
    <property type="match status" value="1"/>
</dbReference>
<keyword evidence="5" id="KW-1185">Reference proteome</keyword>
<evidence type="ECO:0000313" key="4">
    <source>
        <dbReference type="EMBL" id="MDR8018188.1"/>
    </source>
</evidence>
<dbReference type="PANTHER" id="PTHR43167:SF1">
    <property type="entry name" value="PUTATIVE (AFU_ORTHOLOGUE AFUA_6G01830)-RELATED"/>
    <property type="match status" value="1"/>
</dbReference>
<keyword evidence="3" id="KW-0949">S-adenosyl-L-methionine</keyword>
<sequence>MASPQTVKRASWAYAEQHRGDDPVLAAARQRAAELGVSAVSGGTAAALTTLAAAAGARTLVEVGTGAGISGVSLLRGAAADAVLTSIDVDADRLHAARTAFRDGGFPAGRTRLITGRAEEVLPRMSPGGYDLVLLDGDPRDVVDNARHALRMLRDGGMLIVVDALADDTVPRPAVRDGATVQMRRVEQMLLEDEHLVTSMLGTGTGLLVAVTRRRRR</sequence>
<dbReference type="SUPFAM" id="SSF53335">
    <property type="entry name" value="S-adenosyl-L-methionine-dependent methyltransferases"/>
    <property type="match status" value="1"/>
</dbReference>
<protein>
    <submittedName>
        <fullName evidence="4">Class I SAM-dependent methyltransferase</fullName>
        <ecNumber evidence="4">2.1.1.-</ecNumber>
    </submittedName>
</protein>
<gene>
    <name evidence="4" type="ORF">RIL96_01225</name>
</gene>
<evidence type="ECO:0000256" key="1">
    <source>
        <dbReference type="ARBA" id="ARBA00022603"/>
    </source>
</evidence>
<dbReference type="Proteomes" id="UP001251870">
    <property type="component" value="Unassembled WGS sequence"/>
</dbReference>
<dbReference type="CDD" id="cd02440">
    <property type="entry name" value="AdoMet_MTases"/>
    <property type="match status" value="1"/>
</dbReference>
<comment type="caution">
    <text evidence="4">The sequence shown here is derived from an EMBL/GenBank/DDBJ whole genome shotgun (WGS) entry which is preliminary data.</text>
</comment>
<dbReference type="RefSeq" id="WP_310547173.1">
    <property type="nucleotide sequence ID" value="NZ_JAVKGR010000001.1"/>
</dbReference>
<evidence type="ECO:0000256" key="3">
    <source>
        <dbReference type="ARBA" id="ARBA00022691"/>
    </source>
</evidence>
<reference evidence="4 5" key="1">
    <citation type="submission" date="2023-09" db="EMBL/GenBank/DDBJ databases">
        <title>Description of three actinobacteria isolated from air of manufacturing shop in a pharmaceutical factory.</title>
        <authorList>
            <person name="Zhang D.-F."/>
        </authorList>
    </citation>
    <scope>NUCLEOTIDE SEQUENCE [LARGE SCALE GENOMIC DNA]</scope>
    <source>
        <strain evidence="4 5">LY-0111</strain>
    </source>
</reference>